<evidence type="ECO:0000256" key="2">
    <source>
        <dbReference type="SAM" id="SignalP"/>
    </source>
</evidence>
<dbReference type="SUPFAM" id="SSF53335">
    <property type="entry name" value="S-adenosyl-L-methionine-dependent methyltransferases"/>
    <property type="match status" value="1"/>
</dbReference>
<comment type="similarity">
    <text evidence="1">Belongs to the methyltransferase superfamily. LaeA methyltransferase family.</text>
</comment>
<dbReference type="EMBL" id="WUBL01000004">
    <property type="protein sequence ID" value="KAF2972893.1"/>
    <property type="molecule type" value="Genomic_DNA"/>
</dbReference>
<reference evidence="4 5" key="1">
    <citation type="submission" date="2019-12" db="EMBL/GenBank/DDBJ databases">
        <title>Draft genome sequence of the ascomycete Xylaria multiplex DSM 110363.</title>
        <authorList>
            <person name="Buettner E."/>
            <person name="Kellner H."/>
        </authorList>
    </citation>
    <scope>NUCLEOTIDE SEQUENCE [LARGE SCALE GENOMIC DNA]</scope>
    <source>
        <strain evidence="4 5">DSM 110363</strain>
    </source>
</reference>
<evidence type="ECO:0000313" key="4">
    <source>
        <dbReference type="EMBL" id="KAF2972893.1"/>
    </source>
</evidence>
<protein>
    <recommendedName>
        <fullName evidence="3">Methyltransferase type 11 domain-containing protein</fullName>
    </recommendedName>
</protein>
<dbReference type="InterPro" id="IPR029063">
    <property type="entry name" value="SAM-dependent_MTases_sf"/>
</dbReference>
<evidence type="ECO:0000259" key="3">
    <source>
        <dbReference type="Pfam" id="PF08241"/>
    </source>
</evidence>
<keyword evidence="5" id="KW-1185">Reference proteome</keyword>
<dbReference type="InterPro" id="IPR013216">
    <property type="entry name" value="Methyltransf_11"/>
</dbReference>
<dbReference type="OrthoDB" id="2013972at2759"/>
<comment type="caution">
    <text evidence="4">The sequence shown here is derived from an EMBL/GenBank/DDBJ whole genome shotgun (WGS) entry which is preliminary data.</text>
</comment>
<dbReference type="InParanoid" id="A0A7C8N0B3"/>
<feature type="signal peptide" evidence="2">
    <location>
        <begin position="1"/>
        <end position="20"/>
    </location>
</feature>
<keyword evidence="2" id="KW-0732">Signal</keyword>
<sequence length="323" mass="35546">MPRVLKIAALSLAALPQVLGGYLQAYNSCKFTIWCSGAKNGGFFTSVSEVAPGTWYRSDLEATGDVGAVLKCALNPNNREPFQIELNVDNKGMSWLDISAIDGDPFLKYHRRAEIPGVTGIDLSEPMIEQYKANADTLGWVTSEAYVEDSQNLARFPDGVFDAVVMSLGIFTLSDAVAGAREMHRVLKPGGHAILTTWKTRRPQDIMSRVAEIIRPGGSGGKSMDLDPKWLTSEHLASVMTAGGFKAESMQLCETSPNWVHESLSDLLQACNSPMWTARFCKGWSEEEMGRWAEEVTKQLTEEEKLKATLEMVAHICVAQKDH</sequence>
<dbReference type="Pfam" id="PF08241">
    <property type="entry name" value="Methyltransf_11"/>
    <property type="match status" value="1"/>
</dbReference>
<dbReference type="AlphaFoldDB" id="A0A7C8N0B3"/>
<gene>
    <name evidence="4" type="ORF">GQX73_g738</name>
</gene>
<feature type="chain" id="PRO_5028890529" description="Methyltransferase type 11 domain-containing protein" evidence="2">
    <location>
        <begin position="21"/>
        <end position="323"/>
    </location>
</feature>
<dbReference type="CDD" id="cd02440">
    <property type="entry name" value="AdoMet_MTases"/>
    <property type="match status" value="1"/>
</dbReference>
<organism evidence="4 5">
    <name type="scientific">Xylaria multiplex</name>
    <dbReference type="NCBI Taxonomy" id="323545"/>
    <lineage>
        <taxon>Eukaryota</taxon>
        <taxon>Fungi</taxon>
        <taxon>Dikarya</taxon>
        <taxon>Ascomycota</taxon>
        <taxon>Pezizomycotina</taxon>
        <taxon>Sordariomycetes</taxon>
        <taxon>Xylariomycetidae</taxon>
        <taxon>Xylariales</taxon>
        <taxon>Xylariaceae</taxon>
        <taxon>Xylaria</taxon>
    </lineage>
</organism>
<dbReference type="Gene3D" id="3.40.50.150">
    <property type="entry name" value="Vaccinia Virus protein VP39"/>
    <property type="match status" value="1"/>
</dbReference>
<evidence type="ECO:0000313" key="5">
    <source>
        <dbReference type="Proteomes" id="UP000481858"/>
    </source>
</evidence>
<name>A0A7C8N0B3_9PEZI</name>
<dbReference type="GO" id="GO:0008757">
    <property type="term" value="F:S-adenosylmethionine-dependent methyltransferase activity"/>
    <property type="evidence" value="ECO:0007669"/>
    <property type="project" value="InterPro"/>
</dbReference>
<dbReference type="Proteomes" id="UP000481858">
    <property type="component" value="Unassembled WGS sequence"/>
</dbReference>
<dbReference type="PANTHER" id="PTHR43591:SF24">
    <property type="entry name" value="2-METHOXY-6-POLYPRENYL-1,4-BENZOQUINOL METHYLASE, MITOCHONDRIAL"/>
    <property type="match status" value="1"/>
</dbReference>
<dbReference type="PANTHER" id="PTHR43591">
    <property type="entry name" value="METHYLTRANSFERASE"/>
    <property type="match status" value="1"/>
</dbReference>
<evidence type="ECO:0000256" key="1">
    <source>
        <dbReference type="ARBA" id="ARBA00038158"/>
    </source>
</evidence>
<accession>A0A7C8N0B3</accession>
<dbReference type="SUPFAM" id="SSF49870">
    <property type="entry name" value="Osmotin, thaumatin-like protein"/>
    <property type="match status" value="1"/>
</dbReference>
<feature type="domain" description="Methyltransferase type 11" evidence="3">
    <location>
        <begin position="108"/>
        <end position="194"/>
    </location>
</feature>
<proteinExistence type="inferred from homology"/>
<dbReference type="InterPro" id="IPR037176">
    <property type="entry name" value="Osmotin/thaumatin-like_sf"/>
</dbReference>